<dbReference type="AlphaFoldDB" id="B8BRX7"/>
<dbReference type="PROSITE" id="PS00107">
    <property type="entry name" value="PROTEIN_KINASE_ATP"/>
    <property type="match status" value="1"/>
</dbReference>
<reference evidence="14 15" key="1">
    <citation type="journal article" date="2004" name="Science">
        <title>The genome of the diatom Thalassiosira pseudonana: ecology, evolution, and metabolism.</title>
        <authorList>
            <person name="Armbrust E.V."/>
            <person name="Berges J.A."/>
            <person name="Bowler C."/>
            <person name="Green B.R."/>
            <person name="Martinez D."/>
            <person name="Putnam N.H."/>
            <person name="Zhou S."/>
            <person name="Allen A.E."/>
            <person name="Apt K.E."/>
            <person name="Bechner M."/>
            <person name="Brzezinski M.A."/>
            <person name="Chaal B.K."/>
            <person name="Chiovitti A."/>
            <person name="Davis A.K."/>
            <person name="Demarest M.S."/>
            <person name="Detter J.C."/>
            <person name="Glavina T."/>
            <person name="Goodstein D."/>
            <person name="Hadi M.Z."/>
            <person name="Hellsten U."/>
            <person name="Hildebrand M."/>
            <person name="Jenkins B.D."/>
            <person name="Jurka J."/>
            <person name="Kapitonov V.V."/>
            <person name="Kroger N."/>
            <person name="Lau W.W."/>
            <person name="Lane T.W."/>
            <person name="Larimer F.W."/>
            <person name="Lippmeier J.C."/>
            <person name="Lucas S."/>
            <person name="Medina M."/>
            <person name="Montsant A."/>
            <person name="Obornik M."/>
            <person name="Parker M.S."/>
            <person name="Palenik B."/>
            <person name="Pazour G.J."/>
            <person name="Richardson P.M."/>
            <person name="Rynearson T.A."/>
            <person name="Saito M.A."/>
            <person name="Schwartz D.C."/>
            <person name="Thamatrakoln K."/>
            <person name="Valentin K."/>
            <person name="Vardi A."/>
            <person name="Wilkerson F.P."/>
            <person name="Rokhsar D.S."/>
        </authorList>
    </citation>
    <scope>NUCLEOTIDE SEQUENCE [LARGE SCALE GENOMIC DNA]</scope>
    <source>
        <strain evidence="14 15">CCMP1335</strain>
    </source>
</reference>
<keyword evidence="3" id="KW-0808">Transferase</keyword>
<dbReference type="Gene3D" id="1.10.510.10">
    <property type="entry name" value="Transferase(Phosphotransferase) domain 1"/>
    <property type="match status" value="1"/>
</dbReference>
<evidence type="ECO:0000256" key="11">
    <source>
        <dbReference type="PROSITE-ProRule" id="PRU10141"/>
    </source>
</evidence>
<dbReference type="FunFam" id="3.30.200.20:FF:000856">
    <property type="entry name" value="Kinase, putative"/>
    <property type="match status" value="1"/>
</dbReference>
<gene>
    <name evidence="14" type="ORF">THAPSDRAFT_16613</name>
</gene>
<sequence>RYRSEFKELSPLGRGGFGTVFRCENALDSREYAIKKIWIKSQLGLDGKVTKHFSQKLHRVLREVKILALLDHPNIVRYYTAWLEVDDDEAKLLTTEERHILFIQMQLCSVQTLADFLGNRQLRVGNVASTDSYAVDIPFALRLFGQIVKGVKYVHKQGLIHRDLKPQNCFIDDGGNVKVGDFGLSRESSTAGSITAFGLDDNALGGEAENTAGVGTRAYASPEQMRGTNYDASTDVYSLGIILFELCYPLYTTHERYKEFSGIRSGHFPSYWINKVKTAFPTLHDILVRMVSVTPSKRPSA</sequence>
<dbReference type="PaxDb" id="35128-Thaps16613"/>
<proteinExistence type="inferred from homology"/>
<feature type="binding site" evidence="11">
    <location>
        <position position="36"/>
    </location>
    <ligand>
        <name>ATP</name>
        <dbReference type="ChEBI" id="CHEBI:30616"/>
    </ligand>
</feature>
<dbReference type="Proteomes" id="UP000001449">
    <property type="component" value="Chromosome 1"/>
</dbReference>
<dbReference type="GO" id="GO:0005524">
    <property type="term" value="F:ATP binding"/>
    <property type="evidence" value="ECO:0007669"/>
    <property type="project" value="UniProtKB-UniRule"/>
</dbReference>
<comment type="similarity">
    <text evidence="8">Belongs to the protein kinase superfamily. Ser/Thr protein kinase family. GCN2 subfamily.</text>
</comment>
<keyword evidence="15" id="KW-1185">Reference proteome</keyword>
<dbReference type="InterPro" id="IPR000719">
    <property type="entry name" value="Prot_kinase_dom"/>
</dbReference>
<dbReference type="GO" id="GO:0006950">
    <property type="term" value="P:response to stress"/>
    <property type="evidence" value="ECO:0007669"/>
    <property type="project" value="UniProtKB-ARBA"/>
</dbReference>
<dbReference type="InParanoid" id="B8BRX7"/>
<comment type="catalytic activity">
    <reaction evidence="10">
        <text>L-seryl-[protein] + ATP = O-phospho-L-seryl-[protein] + ADP + H(+)</text>
        <dbReference type="Rhea" id="RHEA:17989"/>
        <dbReference type="Rhea" id="RHEA-COMP:9863"/>
        <dbReference type="Rhea" id="RHEA-COMP:11604"/>
        <dbReference type="ChEBI" id="CHEBI:15378"/>
        <dbReference type="ChEBI" id="CHEBI:29999"/>
        <dbReference type="ChEBI" id="CHEBI:30616"/>
        <dbReference type="ChEBI" id="CHEBI:83421"/>
        <dbReference type="ChEBI" id="CHEBI:456216"/>
        <dbReference type="EC" id="2.7.11.1"/>
    </reaction>
    <physiologicalReaction direction="left-to-right" evidence="10">
        <dbReference type="Rhea" id="RHEA:17990"/>
    </physiologicalReaction>
</comment>
<evidence type="ECO:0000313" key="14">
    <source>
        <dbReference type="EMBL" id="EED96034.1"/>
    </source>
</evidence>
<evidence type="ECO:0000256" key="5">
    <source>
        <dbReference type="ARBA" id="ARBA00022777"/>
    </source>
</evidence>
<evidence type="ECO:0000256" key="3">
    <source>
        <dbReference type="ARBA" id="ARBA00022679"/>
    </source>
</evidence>
<evidence type="ECO:0000256" key="7">
    <source>
        <dbReference type="ARBA" id="ARBA00023193"/>
    </source>
</evidence>
<evidence type="ECO:0000256" key="9">
    <source>
        <dbReference type="ARBA" id="ARBA00048659"/>
    </source>
</evidence>
<dbReference type="InterPro" id="IPR008271">
    <property type="entry name" value="Ser/Thr_kinase_AS"/>
</dbReference>
<dbReference type="PANTHER" id="PTHR11042">
    <property type="entry name" value="EUKARYOTIC TRANSLATION INITIATION FACTOR 2-ALPHA KINASE EIF2-ALPHA KINASE -RELATED"/>
    <property type="match status" value="1"/>
</dbReference>
<name>B8BRX7_THAPS</name>
<keyword evidence="5" id="KW-0418">Kinase</keyword>
<evidence type="ECO:0000256" key="6">
    <source>
        <dbReference type="ARBA" id="ARBA00022840"/>
    </source>
</evidence>
<dbReference type="OMA" id="KISTYHE"/>
<dbReference type="PROSITE" id="PS50011">
    <property type="entry name" value="PROTEIN_KINASE_DOM"/>
    <property type="match status" value="1"/>
</dbReference>
<dbReference type="InterPro" id="IPR011009">
    <property type="entry name" value="Kinase-like_dom_sf"/>
</dbReference>
<keyword evidence="2 12" id="KW-0723">Serine/threonine-protein kinase</keyword>
<keyword evidence="4 11" id="KW-0547">Nucleotide-binding</keyword>
<dbReference type="Pfam" id="PF00069">
    <property type="entry name" value="Pkinase"/>
    <property type="match status" value="1"/>
</dbReference>
<dbReference type="EMBL" id="CM000638">
    <property type="protein sequence ID" value="EED96034.1"/>
    <property type="molecule type" value="Genomic_DNA"/>
</dbReference>
<dbReference type="eggNOG" id="KOG1035">
    <property type="taxonomic scope" value="Eukaryota"/>
</dbReference>
<dbReference type="GO" id="GO:0004674">
    <property type="term" value="F:protein serine/threonine kinase activity"/>
    <property type="evidence" value="ECO:0007669"/>
    <property type="project" value="UniProtKB-KW"/>
</dbReference>
<dbReference type="GO" id="GO:0017148">
    <property type="term" value="P:negative regulation of translation"/>
    <property type="evidence" value="ECO:0007669"/>
    <property type="project" value="UniProtKB-KW"/>
</dbReference>
<organism evidence="14 15">
    <name type="scientific">Thalassiosira pseudonana</name>
    <name type="common">Marine diatom</name>
    <name type="synonym">Cyclotella nana</name>
    <dbReference type="NCBI Taxonomy" id="35128"/>
    <lineage>
        <taxon>Eukaryota</taxon>
        <taxon>Sar</taxon>
        <taxon>Stramenopiles</taxon>
        <taxon>Ochrophyta</taxon>
        <taxon>Bacillariophyta</taxon>
        <taxon>Coscinodiscophyceae</taxon>
        <taxon>Thalassiosirophycidae</taxon>
        <taxon>Thalassiosirales</taxon>
        <taxon>Thalassiosiraceae</taxon>
        <taxon>Thalassiosira</taxon>
    </lineage>
</organism>
<dbReference type="RefSeq" id="XP_002286393.1">
    <property type="nucleotide sequence ID" value="XM_002286357.1"/>
</dbReference>
<dbReference type="GeneID" id="7449057"/>
<dbReference type="InterPro" id="IPR017441">
    <property type="entry name" value="Protein_kinase_ATP_BS"/>
</dbReference>
<keyword evidence="7" id="KW-0652">Protein synthesis inhibitor</keyword>
<evidence type="ECO:0000256" key="4">
    <source>
        <dbReference type="ARBA" id="ARBA00022741"/>
    </source>
</evidence>
<dbReference type="Gene3D" id="3.30.200.20">
    <property type="entry name" value="Phosphorylase Kinase, domain 1"/>
    <property type="match status" value="1"/>
</dbReference>
<evidence type="ECO:0000256" key="8">
    <source>
        <dbReference type="ARBA" id="ARBA00037982"/>
    </source>
</evidence>
<dbReference type="SUPFAM" id="SSF56112">
    <property type="entry name" value="Protein kinase-like (PK-like)"/>
    <property type="match status" value="1"/>
</dbReference>
<reference evidence="14 15" key="2">
    <citation type="journal article" date="2008" name="Nature">
        <title>The Phaeodactylum genome reveals the evolutionary history of diatom genomes.</title>
        <authorList>
            <person name="Bowler C."/>
            <person name="Allen A.E."/>
            <person name="Badger J.H."/>
            <person name="Grimwood J."/>
            <person name="Jabbari K."/>
            <person name="Kuo A."/>
            <person name="Maheswari U."/>
            <person name="Martens C."/>
            <person name="Maumus F."/>
            <person name="Otillar R.P."/>
            <person name="Rayko E."/>
            <person name="Salamov A."/>
            <person name="Vandepoele K."/>
            <person name="Beszteri B."/>
            <person name="Gruber A."/>
            <person name="Heijde M."/>
            <person name="Katinka M."/>
            <person name="Mock T."/>
            <person name="Valentin K."/>
            <person name="Verret F."/>
            <person name="Berges J.A."/>
            <person name="Brownlee C."/>
            <person name="Cadoret J.P."/>
            <person name="Chiovitti A."/>
            <person name="Choi C.J."/>
            <person name="Coesel S."/>
            <person name="De Martino A."/>
            <person name="Detter J.C."/>
            <person name="Durkin C."/>
            <person name="Falciatore A."/>
            <person name="Fournet J."/>
            <person name="Haruta M."/>
            <person name="Huysman M.J."/>
            <person name="Jenkins B.D."/>
            <person name="Jiroutova K."/>
            <person name="Jorgensen R.E."/>
            <person name="Joubert Y."/>
            <person name="Kaplan A."/>
            <person name="Kroger N."/>
            <person name="Kroth P.G."/>
            <person name="La Roche J."/>
            <person name="Lindquist E."/>
            <person name="Lommer M."/>
            <person name="Martin-Jezequel V."/>
            <person name="Lopez P.J."/>
            <person name="Lucas S."/>
            <person name="Mangogna M."/>
            <person name="McGinnis K."/>
            <person name="Medlin L.K."/>
            <person name="Montsant A."/>
            <person name="Oudot-Le Secq M.P."/>
            <person name="Napoli C."/>
            <person name="Obornik M."/>
            <person name="Parker M.S."/>
            <person name="Petit J.L."/>
            <person name="Porcel B.M."/>
            <person name="Poulsen N."/>
            <person name="Robison M."/>
            <person name="Rychlewski L."/>
            <person name="Rynearson T.A."/>
            <person name="Schmutz J."/>
            <person name="Shapiro H."/>
            <person name="Siaut M."/>
            <person name="Stanley M."/>
            <person name="Sussman M.R."/>
            <person name="Taylor A.R."/>
            <person name="Vardi A."/>
            <person name="von Dassow P."/>
            <person name="Vyverman W."/>
            <person name="Willis A."/>
            <person name="Wyrwicz L.S."/>
            <person name="Rokhsar D.S."/>
            <person name="Weissenbach J."/>
            <person name="Armbrust E.V."/>
            <person name="Green B.R."/>
            <person name="Van de Peer Y."/>
            <person name="Grigoriev I.V."/>
        </authorList>
    </citation>
    <scope>NUCLEOTIDE SEQUENCE [LARGE SCALE GENOMIC DNA]</scope>
    <source>
        <strain evidence="14 15">CCMP1335</strain>
    </source>
</reference>
<accession>B8BRX7</accession>
<dbReference type="CDD" id="cd13996">
    <property type="entry name" value="STKc_EIF2AK"/>
    <property type="match status" value="1"/>
</dbReference>
<dbReference type="SMART" id="SM00220">
    <property type="entry name" value="S_TKc"/>
    <property type="match status" value="1"/>
</dbReference>
<evidence type="ECO:0000256" key="10">
    <source>
        <dbReference type="ARBA" id="ARBA00048977"/>
    </source>
</evidence>
<protein>
    <recommendedName>
        <fullName evidence="1">non-specific serine/threonine protein kinase</fullName>
        <ecNumber evidence="1">2.7.11.1</ecNumber>
    </recommendedName>
</protein>
<evidence type="ECO:0000256" key="2">
    <source>
        <dbReference type="ARBA" id="ARBA00022527"/>
    </source>
</evidence>
<evidence type="ECO:0000259" key="13">
    <source>
        <dbReference type="PROSITE" id="PS50011"/>
    </source>
</evidence>
<dbReference type="HOGENOM" id="CLU_000288_63_23_1"/>
<dbReference type="PROSITE" id="PS00108">
    <property type="entry name" value="PROTEIN_KINASE_ST"/>
    <property type="match status" value="1"/>
</dbReference>
<evidence type="ECO:0000256" key="1">
    <source>
        <dbReference type="ARBA" id="ARBA00012513"/>
    </source>
</evidence>
<dbReference type="KEGG" id="tps:THAPSDRAFT_16613"/>
<comment type="catalytic activity">
    <reaction evidence="9">
        <text>L-threonyl-[protein] + ATP = O-phospho-L-threonyl-[protein] + ADP + H(+)</text>
        <dbReference type="Rhea" id="RHEA:46608"/>
        <dbReference type="Rhea" id="RHEA-COMP:11060"/>
        <dbReference type="Rhea" id="RHEA-COMP:11605"/>
        <dbReference type="ChEBI" id="CHEBI:15378"/>
        <dbReference type="ChEBI" id="CHEBI:30013"/>
        <dbReference type="ChEBI" id="CHEBI:30616"/>
        <dbReference type="ChEBI" id="CHEBI:61977"/>
        <dbReference type="ChEBI" id="CHEBI:456216"/>
        <dbReference type="EC" id="2.7.11.1"/>
    </reaction>
    <physiologicalReaction direction="left-to-right" evidence="9">
        <dbReference type="Rhea" id="RHEA:46609"/>
    </physiologicalReaction>
</comment>
<dbReference type="STRING" id="35128.B8BRX7"/>
<feature type="non-terminal residue" evidence="14">
    <location>
        <position position="301"/>
    </location>
</feature>
<dbReference type="EC" id="2.7.11.1" evidence="1"/>
<dbReference type="InterPro" id="IPR050339">
    <property type="entry name" value="CC_SR_Kinase"/>
</dbReference>
<evidence type="ECO:0000313" key="15">
    <source>
        <dbReference type="Proteomes" id="UP000001449"/>
    </source>
</evidence>
<evidence type="ECO:0000256" key="12">
    <source>
        <dbReference type="RuleBase" id="RU000304"/>
    </source>
</evidence>
<keyword evidence="6 11" id="KW-0067">ATP-binding</keyword>
<dbReference type="PANTHER" id="PTHR11042:SF160">
    <property type="entry name" value="EUKARYOTIC TRANSLATION INITIATION FACTOR 2-ALPHA KINASE 1"/>
    <property type="match status" value="1"/>
</dbReference>
<feature type="domain" description="Protein kinase" evidence="13">
    <location>
        <begin position="6"/>
        <end position="301"/>
    </location>
</feature>
<feature type="non-terminal residue" evidence="14">
    <location>
        <position position="1"/>
    </location>
</feature>